<evidence type="ECO:0000313" key="1">
    <source>
        <dbReference type="EMBL" id="KAF5753879.1"/>
    </source>
</evidence>
<proteinExistence type="predicted"/>
<name>A0A9K3GTJ6_HELAN</name>
<keyword evidence="2" id="KW-1185">Reference proteome</keyword>
<comment type="caution">
    <text evidence="1">The sequence shown here is derived from an EMBL/GenBank/DDBJ whole genome shotgun (WGS) entry which is preliminary data.</text>
</comment>
<gene>
    <name evidence="1" type="ORF">HanXRQr2_Chr17g0785041</name>
</gene>
<organism evidence="1 2">
    <name type="scientific">Helianthus annuus</name>
    <name type="common">Common sunflower</name>
    <dbReference type="NCBI Taxonomy" id="4232"/>
    <lineage>
        <taxon>Eukaryota</taxon>
        <taxon>Viridiplantae</taxon>
        <taxon>Streptophyta</taxon>
        <taxon>Embryophyta</taxon>
        <taxon>Tracheophyta</taxon>
        <taxon>Spermatophyta</taxon>
        <taxon>Magnoliopsida</taxon>
        <taxon>eudicotyledons</taxon>
        <taxon>Gunneridae</taxon>
        <taxon>Pentapetalae</taxon>
        <taxon>asterids</taxon>
        <taxon>campanulids</taxon>
        <taxon>Asterales</taxon>
        <taxon>Asteraceae</taxon>
        <taxon>Asteroideae</taxon>
        <taxon>Heliantheae alliance</taxon>
        <taxon>Heliantheae</taxon>
        <taxon>Helianthus</taxon>
    </lineage>
</organism>
<reference evidence="1" key="1">
    <citation type="journal article" date="2017" name="Nature">
        <title>The sunflower genome provides insights into oil metabolism, flowering and Asterid evolution.</title>
        <authorList>
            <person name="Badouin H."/>
            <person name="Gouzy J."/>
            <person name="Grassa C.J."/>
            <person name="Murat F."/>
            <person name="Staton S.E."/>
            <person name="Cottret L."/>
            <person name="Lelandais-Briere C."/>
            <person name="Owens G.L."/>
            <person name="Carrere S."/>
            <person name="Mayjonade B."/>
            <person name="Legrand L."/>
            <person name="Gill N."/>
            <person name="Kane N.C."/>
            <person name="Bowers J.E."/>
            <person name="Hubner S."/>
            <person name="Bellec A."/>
            <person name="Berard A."/>
            <person name="Berges H."/>
            <person name="Blanchet N."/>
            <person name="Boniface M.C."/>
            <person name="Brunel D."/>
            <person name="Catrice O."/>
            <person name="Chaidir N."/>
            <person name="Claudel C."/>
            <person name="Donnadieu C."/>
            <person name="Faraut T."/>
            <person name="Fievet G."/>
            <person name="Helmstetter N."/>
            <person name="King M."/>
            <person name="Knapp S.J."/>
            <person name="Lai Z."/>
            <person name="Le Paslier M.C."/>
            <person name="Lippi Y."/>
            <person name="Lorenzon L."/>
            <person name="Mandel J.R."/>
            <person name="Marage G."/>
            <person name="Marchand G."/>
            <person name="Marquand E."/>
            <person name="Bret-Mestries E."/>
            <person name="Morien E."/>
            <person name="Nambeesan S."/>
            <person name="Nguyen T."/>
            <person name="Pegot-Espagnet P."/>
            <person name="Pouilly N."/>
            <person name="Raftis F."/>
            <person name="Sallet E."/>
            <person name="Schiex T."/>
            <person name="Thomas J."/>
            <person name="Vandecasteele C."/>
            <person name="Vares D."/>
            <person name="Vear F."/>
            <person name="Vautrin S."/>
            <person name="Crespi M."/>
            <person name="Mangin B."/>
            <person name="Burke J.M."/>
            <person name="Salse J."/>
            <person name="Munos S."/>
            <person name="Vincourt P."/>
            <person name="Rieseberg L.H."/>
            <person name="Langlade N.B."/>
        </authorList>
    </citation>
    <scope>NUCLEOTIDE SEQUENCE</scope>
    <source>
        <tissue evidence="1">Leaves</tissue>
    </source>
</reference>
<evidence type="ECO:0000313" key="2">
    <source>
        <dbReference type="Proteomes" id="UP000215914"/>
    </source>
</evidence>
<dbReference type="Gramene" id="mRNA:HanXRQr2_Chr17g0785041">
    <property type="protein sequence ID" value="mRNA:HanXRQr2_Chr17g0785041"/>
    <property type="gene ID" value="HanXRQr2_Chr17g0785041"/>
</dbReference>
<accession>A0A9K3GTJ6</accession>
<reference evidence="1" key="2">
    <citation type="submission" date="2020-06" db="EMBL/GenBank/DDBJ databases">
        <title>Helianthus annuus Genome sequencing and assembly Release 2.</title>
        <authorList>
            <person name="Gouzy J."/>
            <person name="Langlade N."/>
            <person name="Munos S."/>
        </authorList>
    </citation>
    <scope>NUCLEOTIDE SEQUENCE</scope>
    <source>
        <tissue evidence="1">Leaves</tissue>
    </source>
</reference>
<sequence length="49" mass="5438">MRDHGIGHIVGTVFDAPENAIVVNELKERAREVGFKAGYNECLSHVNPF</sequence>
<dbReference type="EMBL" id="MNCJ02000332">
    <property type="protein sequence ID" value="KAF5753879.1"/>
    <property type="molecule type" value="Genomic_DNA"/>
</dbReference>
<protein>
    <submittedName>
        <fullName evidence="1">Uncharacterized protein</fullName>
    </submittedName>
</protein>
<dbReference type="AlphaFoldDB" id="A0A9K3GTJ6"/>
<dbReference type="Proteomes" id="UP000215914">
    <property type="component" value="Unassembled WGS sequence"/>
</dbReference>